<keyword evidence="3" id="KW-1185">Reference proteome</keyword>
<dbReference type="AlphaFoldDB" id="A0AAV4SQT6"/>
<proteinExistence type="predicted"/>
<reference evidence="2 3" key="1">
    <citation type="submission" date="2021-06" db="EMBL/GenBank/DDBJ databases">
        <title>Caerostris extrusa draft genome.</title>
        <authorList>
            <person name="Kono N."/>
            <person name="Arakawa K."/>
        </authorList>
    </citation>
    <scope>NUCLEOTIDE SEQUENCE [LARGE SCALE GENOMIC DNA]</scope>
</reference>
<name>A0AAV4SQT6_CAEEX</name>
<evidence type="ECO:0000256" key="1">
    <source>
        <dbReference type="SAM" id="MobiDB-lite"/>
    </source>
</evidence>
<comment type="caution">
    <text evidence="2">The sequence shown here is derived from an EMBL/GenBank/DDBJ whole genome shotgun (WGS) entry which is preliminary data.</text>
</comment>
<dbReference type="Proteomes" id="UP001054945">
    <property type="component" value="Unassembled WGS sequence"/>
</dbReference>
<organism evidence="2 3">
    <name type="scientific">Caerostris extrusa</name>
    <name type="common">Bark spider</name>
    <name type="synonym">Caerostris bankana</name>
    <dbReference type="NCBI Taxonomy" id="172846"/>
    <lineage>
        <taxon>Eukaryota</taxon>
        <taxon>Metazoa</taxon>
        <taxon>Ecdysozoa</taxon>
        <taxon>Arthropoda</taxon>
        <taxon>Chelicerata</taxon>
        <taxon>Arachnida</taxon>
        <taxon>Araneae</taxon>
        <taxon>Araneomorphae</taxon>
        <taxon>Entelegynae</taxon>
        <taxon>Araneoidea</taxon>
        <taxon>Araneidae</taxon>
        <taxon>Caerostris</taxon>
    </lineage>
</organism>
<protein>
    <recommendedName>
        <fullName evidence="4">Ribosomal protein S10</fullName>
    </recommendedName>
</protein>
<accession>A0AAV4SQT6</accession>
<dbReference type="EMBL" id="BPLR01010087">
    <property type="protein sequence ID" value="GIY36773.1"/>
    <property type="molecule type" value="Genomic_DNA"/>
</dbReference>
<gene>
    <name evidence="2" type="ORF">CEXT_177991</name>
</gene>
<feature type="region of interest" description="Disordered" evidence="1">
    <location>
        <begin position="72"/>
        <end position="113"/>
    </location>
</feature>
<evidence type="ECO:0000313" key="2">
    <source>
        <dbReference type="EMBL" id="GIY36773.1"/>
    </source>
</evidence>
<evidence type="ECO:0008006" key="4">
    <source>
        <dbReference type="Google" id="ProtNLM"/>
    </source>
</evidence>
<evidence type="ECO:0000313" key="3">
    <source>
        <dbReference type="Proteomes" id="UP001054945"/>
    </source>
</evidence>
<sequence length="113" mass="12966">MPLTQFGNKEALHMTVGTTRFPSEIPVHKVDGKLPVRTHLMLLKTSPPAEIRRNVFLCSSFVEIRRSSRLQKRCPGPKFDQRPRRLPSSSRIRPRGKRKPVISPSLTKVEIKE</sequence>